<protein>
    <submittedName>
        <fullName evidence="1">ATP-binding protein</fullName>
    </submittedName>
</protein>
<gene>
    <name evidence="1" type="ORF">ID875_26345</name>
</gene>
<dbReference type="GO" id="GO:0005524">
    <property type="term" value="F:ATP binding"/>
    <property type="evidence" value="ECO:0007669"/>
    <property type="project" value="UniProtKB-KW"/>
</dbReference>
<evidence type="ECO:0000313" key="1">
    <source>
        <dbReference type="EMBL" id="MBD2830313.1"/>
    </source>
</evidence>
<sequence>MLLTPEAQVAERKREFPGIDVQPLAFSSGELQASHWRFLMGAVGNQSTYIRQLTRIMRANRDNLSLAAIRQGVDDSGMPDHVKQLAQERLNLAEEYIDDNASLTSLIRPGRLIIVDLRDEYIEKDEALGLFVVLMQLFAEARDEEGHFNKLVVFDEAHKYIDSPDLVAGLVETVREMRHKGMSILVASQDPPSVPISLIELSDHVILHKFTSPAWLKHLQKANSSFAGLRSEQMAQLQPGEAFVWASKSTDPAFTHGAVRVRCRPRVTRHGGATKTASGGQ</sequence>
<dbReference type="SUPFAM" id="SSF52540">
    <property type="entry name" value="P-loop containing nucleoside triphosphate hydrolases"/>
    <property type="match status" value="1"/>
</dbReference>
<dbReference type="InterPro" id="IPR027417">
    <property type="entry name" value="P-loop_NTPase"/>
</dbReference>
<dbReference type="EMBL" id="JACWUS010000014">
    <property type="protein sequence ID" value="MBD2830313.1"/>
    <property type="molecule type" value="Genomic_DNA"/>
</dbReference>
<dbReference type="PANTHER" id="PTHR30121">
    <property type="entry name" value="UNCHARACTERIZED PROTEIN YJGR-RELATED"/>
    <property type="match status" value="1"/>
</dbReference>
<comment type="caution">
    <text evidence="1">The sequence shown here is derived from an EMBL/GenBank/DDBJ whole genome shotgun (WGS) entry which is preliminary data.</text>
</comment>
<dbReference type="Gene3D" id="3.40.50.300">
    <property type="entry name" value="P-loop containing nucleotide triphosphate hydrolases"/>
    <property type="match status" value="1"/>
</dbReference>
<keyword evidence="1" id="KW-0547">Nucleotide-binding</keyword>
<dbReference type="AlphaFoldDB" id="A0A927GPD9"/>
<organism evidence="1">
    <name type="scientific">Streptomyces globisporus</name>
    <dbReference type="NCBI Taxonomy" id="1908"/>
    <lineage>
        <taxon>Bacteria</taxon>
        <taxon>Bacillati</taxon>
        <taxon>Actinomycetota</taxon>
        <taxon>Actinomycetes</taxon>
        <taxon>Kitasatosporales</taxon>
        <taxon>Streptomycetaceae</taxon>
        <taxon>Streptomyces</taxon>
    </lineage>
</organism>
<keyword evidence="1" id="KW-0067">ATP-binding</keyword>
<dbReference type="PANTHER" id="PTHR30121:SF6">
    <property type="entry name" value="SLR6007 PROTEIN"/>
    <property type="match status" value="1"/>
</dbReference>
<proteinExistence type="predicted"/>
<reference evidence="1" key="1">
    <citation type="journal article" date="2020" name="PLoS ONE">
        <title>Isolation and characterization of Streptomyces bacteriophages and Streptomyces strains encoding biosynthetic arsenals: Streptomyces strains and phages for antibiotic discovery.</title>
        <authorList>
            <person name="Montano E.T."/>
            <person name="Nideffer J.F."/>
            <person name="Brumage L."/>
            <person name="Erb M."/>
            <person name="Derman A.I."/>
            <person name="Davis J.P."/>
            <person name="Estrada E."/>
            <person name="Fu S."/>
            <person name="Le D."/>
            <person name="Vuppala A."/>
            <person name="Tran C."/>
            <person name="Luterstein E."/>
            <person name="Lakkaraju S."/>
            <person name="Panchagnula S."/>
            <person name="Ren C."/>
            <person name="Doan J."/>
            <person name="Tran S."/>
            <person name="Soriano J."/>
            <person name="Fujita Y."/>
            <person name="Gutala P."/>
            <person name="Fujii Q."/>
            <person name="Lee M."/>
            <person name="Bui A."/>
            <person name="Villarreal C."/>
            <person name="Shing S.R."/>
            <person name="Kim S."/>
            <person name="Freeman D."/>
            <person name="Racha V."/>
            <person name="Ho A."/>
            <person name="Kumar P."/>
            <person name="Falah K."/>
            <person name="Dawson T."/>
            <person name="Enustun E."/>
            <person name="Prichard A."/>
            <person name="Gomez A."/>
            <person name="Khanna K."/>
            <person name="Trigg S."/>
            <person name="Fernandez L."/>
            <person name="Pogliano K."/>
            <person name="Pogliano J."/>
        </authorList>
    </citation>
    <scope>NUCLEOTIDE SEQUENCE</scope>
    <source>
        <strain evidence="1">QF2</strain>
    </source>
</reference>
<dbReference type="InterPro" id="IPR051162">
    <property type="entry name" value="T4SS_component"/>
</dbReference>
<name>A0A927GPD9_STRGL</name>
<accession>A0A927GPD9</accession>